<protein>
    <submittedName>
        <fullName evidence="2">Uncharacterized protein</fullName>
    </submittedName>
</protein>
<organism evidence="2 3">
    <name type="scientific">Cirrhinus mrigala</name>
    <name type="common">Mrigala</name>
    <dbReference type="NCBI Taxonomy" id="683832"/>
    <lineage>
        <taxon>Eukaryota</taxon>
        <taxon>Metazoa</taxon>
        <taxon>Chordata</taxon>
        <taxon>Craniata</taxon>
        <taxon>Vertebrata</taxon>
        <taxon>Euteleostomi</taxon>
        <taxon>Actinopterygii</taxon>
        <taxon>Neopterygii</taxon>
        <taxon>Teleostei</taxon>
        <taxon>Ostariophysi</taxon>
        <taxon>Cypriniformes</taxon>
        <taxon>Cyprinidae</taxon>
        <taxon>Labeoninae</taxon>
        <taxon>Labeonini</taxon>
        <taxon>Cirrhinus</taxon>
    </lineage>
</organism>
<feature type="non-terminal residue" evidence="2">
    <location>
        <position position="85"/>
    </location>
</feature>
<feature type="non-terminal residue" evidence="2">
    <location>
        <position position="1"/>
    </location>
</feature>
<dbReference type="EMBL" id="JAMKFB020000021">
    <property type="protein sequence ID" value="KAL0163219.1"/>
    <property type="molecule type" value="Genomic_DNA"/>
</dbReference>
<feature type="region of interest" description="Disordered" evidence="1">
    <location>
        <begin position="1"/>
        <end position="85"/>
    </location>
</feature>
<comment type="caution">
    <text evidence="2">The sequence shown here is derived from an EMBL/GenBank/DDBJ whole genome shotgun (WGS) entry which is preliminary data.</text>
</comment>
<feature type="compositionally biased region" description="Basic residues" evidence="1">
    <location>
        <begin position="50"/>
        <end position="61"/>
    </location>
</feature>
<name>A0ABD0NMN0_CIRMR</name>
<accession>A0ABD0NMN0</accession>
<keyword evidence="3" id="KW-1185">Reference proteome</keyword>
<dbReference type="Proteomes" id="UP001529510">
    <property type="component" value="Unassembled WGS sequence"/>
</dbReference>
<gene>
    <name evidence="2" type="ORF">M9458_042615</name>
</gene>
<proteinExistence type="predicted"/>
<feature type="compositionally biased region" description="Basic residues" evidence="1">
    <location>
        <begin position="17"/>
        <end position="39"/>
    </location>
</feature>
<dbReference type="AlphaFoldDB" id="A0ABD0NMN0"/>
<evidence type="ECO:0000313" key="3">
    <source>
        <dbReference type="Proteomes" id="UP001529510"/>
    </source>
</evidence>
<evidence type="ECO:0000313" key="2">
    <source>
        <dbReference type="EMBL" id="KAL0163219.1"/>
    </source>
</evidence>
<evidence type="ECO:0000256" key="1">
    <source>
        <dbReference type="SAM" id="MobiDB-lite"/>
    </source>
</evidence>
<feature type="compositionally biased region" description="Basic residues" evidence="1">
    <location>
        <begin position="74"/>
        <end position="85"/>
    </location>
</feature>
<reference evidence="2 3" key="1">
    <citation type="submission" date="2024-05" db="EMBL/GenBank/DDBJ databases">
        <title>Genome sequencing and assembly of Indian major carp, Cirrhinus mrigala (Hamilton, 1822).</title>
        <authorList>
            <person name="Mohindra V."/>
            <person name="Chowdhury L.M."/>
            <person name="Lal K."/>
            <person name="Jena J.K."/>
        </authorList>
    </citation>
    <scope>NUCLEOTIDE SEQUENCE [LARGE SCALE GENOMIC DNA]</scope>
    <source>
        <strain evidence="2">CM1030</strain>
        <tissue evidence="2">Blood</tissue>
    </source>
</reference>
<sequence length="85" mass="10172">THWGQISKMLQSFQQRNQKRGNLHQSQRRKSRPSQRKRPQNQTKLVNRSKQNRLAKPNHHRTSQDSSVESHTTKPPKLRRRATKK</sequence>